<dbReference type="KEGG" id="pcea:J3359_16205"/>
<accession>A0A975CMF7</accession>
<dbReference type="Proteomes" id="UP000663920">
    <property type="component" value="Chromosome"/>
</dbReference>
<proteinExistence type="predicted"/>
<dbReference type="RefSeq" id="WP_208078112.1">
    <property type="nucleotide sequence ID" value="NZ_CP071869.1"/>
</dbReference>
<evidence type="ECO:0000313" key="2">
    <source>
        <dbReference type="Proteomes" id="UP000663920"/>
    </source>
</evidence>
<organism evidence="1 2">
    <name type="scientific">Polaribacter cellanae</name>
    <dbReference type="NCBI Taxonomy" id="2818493"/>
    <lineage>
        <taxon>Bacteria</taxon>
        <taxon>Pseudomonadati</taxon>
        <taxon>Bacteroidota</taxon>
        <taxon>Flavobacteriia</taxon>
        <taxon>Flavobacteriales</taxon>
        <taxon>Flavobacteriaceae</taxon>
    </lineage>
</organism>
<dbReference type="AlphaFoldDB" id="A0A975CMF7"/>
<protein>
    <submittedName>
        <fullName evidence="1">Uncharacterized protein</fullName>
    </submittedName>
</protein>
<sequence>MKQLFLKTTLFLFALTLSNCEKNDPQEQLPPITQIGANTFGAIVNGSVFITKDKTGYSPPGGGTPKGLVVTVGSSLPDYEYFGIDARNYEGVYIYIYIPKKIPQEITYSFKNSTGVRASLEKPDFPHLFCSINGSRYLSYENSGSITFSKVNLNKGIYAGTFNVKLKNMDDEKDIIEITNGRFDI</sequence>
<keyword evidence="2" id="KW-1185">Reference proteome</keyword>
<reference evidence="1 2" key="1">
    <citation type="submission" date="2021-03" db="EMBL/GenBank/DDBJ databases">
        <title>Complete genome of Polaribacter_sp.SM13.</title>
        <authorList>
            <person name="Jeong S.W."/>
            <person name="Bae J.W."/>
        </authorList>
    </citation>
    <scope>NUCLEOTIDE SEQUENCE [LARGE SCALE GENOMIC DNA]</scope>
    <source>
        <strain evidence="1 2">SM13</strain>
    </source>
</reference>
<gene>
    <name evidence="1" type="ORF">J3359_16205</name>
</gene>
<evidence type="ECO:0000313" key="1">
    <source>
        <dbReference type="EMBL" id="QTE22328.1"/>
    </source>
</evidence>
<dbReference type="EMBL" id="CP071869">
    <property type="protein sequence ID" value="QTE22328.1"/>
    <property type="molecule type" value="Genomic_DNA"/>
</dbReference>
<name>A0A975CMF7_9FLAO</name>